<dbReference type="SMART" id="SM00176">
    <property type="entry name" value="RAN"/>
    <property type="match status" value="1"/>
</dbReference>
<dbReference type="Gene3D" id="3.40.50.300">
    <property type="entry name" value="P-loop containing nucleotide triphosphate hydrolases"/>
    <property type="match status" value="1"/>
</dbReference>
<dbReference type="InterPro" id="IPR001806">
    <property type="entry name" value="Small_GTPase"/>
</dbReference>
<dbReference type="SMART" id="SM00173">
    <property type="entry name" value="RAS"/>
    <property type="match status" value="1"/>
</dbReference>
<evidence type="ECO:0000256" key="1">
    <source>
        <dbReference type="ARBA" id="ARBA00006270"/>
    </source>
</evidence>
<name>A0AAE1PQ75_9EUCA</name>
<dbReference type="PROSITE" id="PS51420">
    <property type="entry name" value="RHO"/>
    <property type="match status" value="1"/>
</dbReference>
<dbReference type="SMART" id="SM00174">
    <property type="entry name" value="RHO"/>
    <property type="match status" value="1"/>
</dbReference>
<dbReference type="GO" id="GO:0005525">
    <property type="term" value="F:GTP binding"/>
    <property type="evidence" value="ECO:0007669"/>
    <property type="project" value="InterPro"/>
</dbReference>
<protein>
    <submittedName>
        <fullName evidence="5">Uncharacterized protein</fullName>
    </submittedName>
</protein>
<keyword evidence="2" id="KW-0547">Nucleotide-binding</keyword>
<dbReference type="Proteomes" id="UP001292094">
    <property type="component" value="Unassembled WGS sequence"/>
</dbReference>
<sequence length="871" mass="98351">MTTSRGRQPTTQQIQYNNNYLPARSLEDMDRQEEDILEEQEEEEEEEEEEREEEEEEREEEKEGEGEDKDGVGGDGDGDGDGEEDDVDVGGRGQLPSPLPSPPPSPTTAAATGQQQQQQTPAAVSGDGEGDGEGGGGGGVPSWASVLKTLGPDHPLLRRFQDAKKRHLEEEKSQLQLRLRQLVNLDKVKSERGRNREALTAAEEGLRQARQEERVLLTTLNAAHKHGRLLRLEGDVCKQRERLYVAREESQQIAERHEQLLALVEQLEARSVLKHKEDELVEKERGAASWALKSWEGRAAVQTHTASQETLNALVTRLHNDVTRLEGELKRSHKQVNTNQSNTDQLNKQLAKIIQLTGGSEAPPGEREERRLRLLLRDKDDEKRVVEEEALTIQRTLLEAKATHDSLTHITTRLQQEVGVLRGREARVEGGVERERGCLKEVGRQRERLQGAVATLDARLHQEKQHRDATSREADTAQTKIMARLQELKEARDAIRKDTGHQGELHAMKTEITRMQARWRSLEARQKELSGRLEQSVGVEGALKTRTQAMVTRLRQDPNAAQATRVMHQDILRRKLTKGRKRLRELEEASSGAQEERSRVEGEARRQELLYAHNVRLLQEAATHLEEKLVNKQEEQLRLQECRARLRHLTALREGRYKPLAAAGEEAQQGMKSVGKTSLVTRYEAKSFHRNTSSTIGASFSNFELIYGDTRVKMQVWDTAGQERFRSMAPMYYRGANAALIVFDITNYSTFSDVKSWVHELRSRIGDDLMLIVVGNKKDLTEDRVVNTATAEEYATSIDAPYIETSALDNTGVQEVFSTVAEEMVKQAQSKPHSNLRVYAPDGKSLWSPNPNDGNIQLQEESEAAKRRGCC</sequence>
<dbReference type="PROSITE" id="PS51421">
    <property type="entry name" value="RAS"/>
    <property type="match status" value="1"/>
</dbReference>
<feature type="compositionally biased region" description="Low complexity" evidence="4">
    <location>
        <begin position="107"/>
        <end position="123"/>
    </location>
</feature>
<dbReference type="CDD" id="cd00154">
    <property type="entry name" value="Rab"/>
    <property type="match status" value="1"/>
</dbReference>
<dbReference type="SUPFAM" id="SSF52540">
    <property type="entry name" value="P-loop containing nucleoside triphosphate hydrolases"/>
    <property type="match status" value="1"/>
</dbReference>
<evidence type="ECO:0000313" key="6">
    <source>
        <dbReference type="Proteomes" id="UP001292094"/>
    </source>
</evidence>
<feature type="compositionally biased region" description="Acidic residues" evidence="4">
    <location>
        <begin position="76"/>
        <end position="88"/>
    </location>
</feature>
<comment type="caution">
    <text evidence="5">The sequence shown here is derived from an EMBL/GenBank/DDBJ whole genome shotgun (WGS) entry which is preliminary data.</text>
</comment>
<dbReference type="PROSITE" id="PS51419">
    <property type="entry name" value="RAB"/>
    <property type="match status" value="1"/>
</dbReference>
<dbReference type="Pfam" id="PF00071">
    <property type="entry name" value="Ras"/>
    <property type="match status" value="1"/>
</dbReference>
<dbReference type="AlphaFoldDB" id="A0AAE1PQ75"/>
<dbReference type="FunFam" id="3.40.50.300:FF:000808">
    <property type="entry name" value="Small GTP-binding protein, putative"/>
    <property type="match status" value="1"/>
</dbReference>
<evidence type="ECO:0000256" key="3">
    <source>
        <dbReference type="SAM" id="Coils"/>
    </source>
</evidence>
<dbReference type="InterPro" id="IPR027417">
    <property type="entry name" value="P-loop_NTPase"/>
</dbReference>
<proteinExistence type="inferred from homology"/>
<keyword evidence="6" id="KW-1185">Reference proteome</keyword>
<comment type="similarity">
    <text evidence="1">Belongs to the small GTPase superfamily. Rab family.</text>
</comment>
<evidence type="ECO:0000256" key="4">
    <source>
        <dbReference type="SAM" id="MobiDB-lite"/>
    </source>
</evidence>
<feature type="compositionally biased region" description="Basic and acidic residues" evidence="4">
    <location>
        <begin position="594"/>
        <end position="604"/>
    </location>
</feature>
<feature type="region of interest" description="Disordered" evidence="4">
    <location>
        <begin position="582"/>
        <end position="604"/>
    </location>
</feature>
<feature type="compositionally biased region" description="Acidic residues" evidence="4">
    <location>
        <begin position="30"/>
        <end position="68"/>
    </location>
</feature>
<feature type="compositionally biased region" description="Polar residues" evidence="4">
    <location>
        <begin position="847"/>
        <end position="859"/>
    </location>
</feature>
<dbReference type="SMART" id="SM00175">
    <property type="entry name" value="RAB"/>
    <property type="match status" value="1"/>
</dbReference>
<dbReference type="EMBL" id="JAWZYT010001380">
    <property type="protein sequence ID" value="KAK4312736.1"/>
    <property type="molecule type" value="Genomic_DNA"/>
</dbReference>
<feature type="region of interest" description="Disordered" evidence="4">
    <location>
        <begin position="847"/>
        <end position="871"/>
    </location>
</feature>
<accession>A0AAE1PQ75</accession>
<reference evidence="5" key="1">
    <citation type="submission" date="2023-11" db="EMBL/GenBank/DDBJ databases">
        <title>Genome assemblies of two species of porcelain crab, Petrolisthes cinctipes and Petrolisthes manimaculis (Anomura: Porcellanidae).</title>
        <authorList>
            <person name="Angst P."/>
        </authorList>
    </citation>
    <scope>NUCLEOTIDE SEQUENCE</scope>
    <source>
        <strain evidence="5">PB745_02</strain>
        <tissue evidence="5">Gill</tissue>
    </source>
</reference>
<feature type="compositionally biased region" description="Pro residues" evidence="4">
    <location>
        <begin position="97"/>
        <end position="106"/>
    </location>
</feature>
<gene>
    <name evidence="5" type="ORF">Pmani_015856</name>
</gene>
<dbReference type="GO" id="GO:0003924">
    <property type="term" value="F:GTPase activity"/>
    <property type="evidence" value="ECO:0007669"/>
    <property type="project" value="InterPro"/>
</dbReference>
<dbReference type="PANTHER" id="PTHR47978">
    <property type="match status" value="1"/>
</dbReference>
<organism evidence="5 6">
    <name type="scientific">Petrolisthes manimaculis</name>
    <dbReference type="NCBI Taxonomy" id="1843537"/>
    <lineage>
        <taxon>Eukaryota</taxon>
        <taxon>Metazoa</taxon>
        <taxon>Ecdysozoa</taxon>
        <taxon>Arthropoda</taxon>
        <taxon>Crustacea</taxon>
        <taxon>Multicrustacea</taxon>
        <taxon>Malacostraca</taxon>
        <taxon>Eumalacostraca</taxon>
        <taxon>Eucarida</taxon>
        <taxon>Decapoda</taxon>
        <taxon>Pleocyemata</taxon>
        <taxon>Anomura</taxon>
        <taxon>Galatheoidea</taxon>
        <taxon>Porcellanidae</taxon>
        <taxon>Petrolisthes</taxon>
    </lineage>
</organism>
<keyword evidence="3" id="KW-0175">Coiled coil</keyword>
<feature type="region of interest" description="Disordered" evidence="4">
    <location>
        <begin position="1"/>
        <end position="147"/>
    </location>
</feature>
<evidence type="ECO:0000256" key="2">
    <source>
        <dbReference type="ARBA" id="ARBA00022741"/>
    </source>
</evidence>
<feature type="coiled-coil region" evidence="3">
    <location>
        <begin position="158"/>
        <end position="185"/>
    </location>
</feature>
<dbReference type="PRINTS" id="PR00449">
    <property type="entry name" value="RASTRNSFRMNG"/>
</dbReference>
<feature type="compositionally biased region" description="Polar residues" evidence="4">
    <location>
        <begin position="1"/>
        <end position="20"/>
    </location>
</feature>
<dbReference type="NCBIfam" id="TIGR00231">
    <property type="entry name" value="small_GTP"/>
    <property type="match status" value="1"/>
</dbReference>
<evidence type="ECO:0000313" key="5">
    <source>
        <dbReference type="EMBL" id="KAK4312736.1"/>
    </source>
</evidence>
<dbReference type="InterPro" id="IPR005225">
    <property type="entry name" value="Small_GTP-bd"/>
</dbReference>